<proteinExistence type="predicted"/>
<gene>
    <name evidence="1" type="ORF">GLOIN_2v1472268</name>
</gene>
<name>A0A2P4QPB2_RHIID</name>
<evidence type="ECO:0000313" key="1">
    <source>
        <dbReference type="EMBL" id="POG79480.1"/>
    </source>
</evidence>
<reference evidence="1 2" key="2">
    <citation type="journal article" date="2018" name="New Phytol.">
        <title>High intraspecific genome diversity in the model arbuscular mycorrhizal symbiont Rhizophagus irregularis.</title>
        <authorList>
            <person name="Chen E.C.H."/>
            <person name="Morin E."/>
            <person name="Beaudet D."/>
            <person name="Noel J."/>
            <person name="Yildirir G."/>
            <person name="Ndikumana S."/>
            <person name="Charron P."/>
            <person name="St-Onge C."/>
            <person name="Giorgi J."/>
            <person name="Kruger M."/>
            <person name="Marton T."/>
            <person name="Ropars J."/>
            <person name="Grigoriev I.V."/>
            <person name="Hainaut M."/>
            <person name="Henrissat B."/>
            <person name="Roux C."/>
            <person name="Martin F."/>
            <person name="Corradi N."/>
        </authorList>
    </citation>
    <scope>NUCLEOTIDE SEQUENCE [LARGE SCALE GENOMIC DNA]</scope>
    <source>
        <strain evidence="1 2">DAOM 197198</strain>
    </source>
</reference>
<evidence type="ECO:0000313" key="2">
    <source>
        <dbReference type="Proteomes" id="UP000018888"/>
    </source>
</evidence>
<sequence>MVFEKCHIRRFAEFADHQLCGAVPIKIDQNPFLQSQVYFISNLYSEQYKDVVYEHVLKYEDVLKFEGLGWIEYQLPKEIIEIYVQSSIEINGSINMNTWTFNVNDSNDFSKPGIVYEFSKHITTSLPYIKFTVVNLNDKLYQFQDDNTNRNRTSVLKYLNFQLSNMELLKDVNTSFWTSDLRHRKTRIYWNTNFGRLKFHIPDMEACLFQVGLTATWVSSSRTELNNFRTSGQAESTPLAVFNSVWHDLNFTTLIMLFVK</sequence>
<organism evidence="1 2">
    <name type="scientific">Rhizophagus irregularis (strain DAOM 181602 / DAOM 197198 / MUCL 43194)</name>
    <name type="common">Arbuscular mycorrhizal fungus</name>
    <name type="synonym">Glomus intraradices</name>
    <dbReference type="NCBI Taxonomy" id="747089"/>
    <lineage>
        <taxon>Eukaryota</taxon>
        <taxon>Fungi</taxon>
        <taxon>Fungi incertae sedis</taxon>
        <taxon>Mucoromycota</taxon>
        <taxon>Glomeromycotina</taxon>
        <taxon>Glomeromycetes</taxon>
        <taxon>Glomerales</taxon>
        <taxon>Glomeraceae</taxon>
        <taxon>Rhizophagus</taxon>
    </lineage>
</organism>
<keyword evidence="2" id="KW-1185">Reference proteome</keyword>
<comment type="caution">
    <text evidence="1">The sequence shown here is derived from an EMBL/GenBank/DDBJ whole genome shotgun (WGS) entry which is preliminary data.</text>
</comment>
<dbReference type="Proteomes" id="UP000018888">
    <property type="component" value="Unassembled WGS sequence"/>
</dbReference>
<dbReference type="AlphaFoldDB" id="A0A2P4QPB2"/>
<accession>A0A2P4QPB2</accession>
<reference evidence="1 2" key="1">
    <citation type="journal article" date="2013" name="Proc. Natl. Acad. Sci. U.S.A.">
        <title>Genome of an arbuscular mycorrhizal fungus provides insight into the oldest plant symbiosis.</title>
        <authorList>
            <person name="Tisserant E."/>
            <person name="Malbreil M."/>
            <person name="Kuo A."/>
            <person name="Kohler A."/>
            <person name="Symeonidi A."/>
            <person name="Balestrini R."/>
            <person name="Charron P."/>
            <person name="Duensing N."/>
            <person name="Frei Dit Frey N."/>
            <person name="Gianinazzi-Pearson V."/>
            <person name="Gilbert L.B."/>
            <person name="Handa Y."/>
            <person name="Herr J.R."/>
            <person name="Hijri M."/>
            <person name="Koul R."/>
            <person name="Kawaguchi M."/>
            <person name="Krajinski F."/>
            <person name="Lammers P.J."/>
            <person name="Masclaux F.G."/>
            <person name="Murat C."/>
            <person name="Morin E."/>
            <person name="Ndikumana S."/>
            <person name="Pagni M."/>
            <person name="Petitpierre D."/>
            <person name="Requena N."/>
            <person name="Rosikiewicz P."/>
            <person name="Riley R."/>
            <person name="Saito K."/>
            <person name="San Clemente H."/>
            <person name="Shapiro H."/>
            <person name="van Tuinen D."/>
            <person name="Becard G."/>
            <person name="Bonfante P."/>
            <person name="Paszkowski U."/>
            <person name="Shachar-Hill Y.Y."/>
            <person name="Tuskan G.A."/>
            <person name="Young P.W."/>
            <person name="Sanders I.R."/>
            <person name="Henrissat B."/>
            <person name="Rensing S.A."/>
            <person name="Grigoriev I.V."/>
            <person name="Corradi N."/>
            <person name="Roux C."/>
            <person name="Martin F."/>
        </authorList>
    </citation>
    <scope>NUCLEOTIDE SEQUENCE [LARGE SCALE GENOMIC DNA]</scope>
    <source>
        <strain evidence="1 2">DAOM 197198</strain>
    </source>
</reference>
<dbReference type="EMBL" id="AUPC02000024">
    <property type="protein sequence ID" value="POG79480.1"/>
    <property type="molecule type" value="Genomic_DNA"/>
</dbReference>
<protein>
    <submittedName>
        <fullName evidence="1">Uncharacterized protein</fullName>
    </submittedName>
</protein>